<evidence type="ECO:0000313" key="1">
    <source>
        <dbReference type="EMBL" id="KAF9606530.1"/>
    </source>
</evidence>
<dbReference type="EMBL" id="JADFTS010000005">
    <property type="protein sequence ID" value="KAF9606530.1"/>
    <property type="molecule type" value="Genomic_DNA"/>
</dbReference>
<keyword evidence="2" id="KW-1185">Reference proteome</keyword>
<gene>
    <name evidence="1" type="ORF">IFM89_025903</name>
</gene>
<evidence type="ECO:0000313" key="2">
    <source>
        <dbReference type="Proteomes" id="UP000631114"/>
    </source>
</evidence>
<accession>A0A835HT93</accession>
<dbReference type="Proteomes" id="UP000631114">
    <property type="component" value="Unassembled WGS sequence"/>
</dbReference>
<dbReference type="AlphaFoldDB" id="A0A835HT93"/>
<name>A0A835HT93_9MAGN</name>
<protein>
    <submittedName>
        <fullName evidence="1">Uncharacterized protein</fullName>
    </submittedName>
</protein>
<sequence length="87" mass="9576">MMIRLSFSYRKVKGKDITEVIASEGKKLASAFFGGGGAAIAVARATGATKTSSFLQRKKRRLKRQRCPTMTWDLVSLIEGFVTTHPL</sequence>
<reference evidence="1 2" key="1">
    <citation type="submission" date="2020-10" db="EMBL/GenBank/DDBJ databases">
        <title>The Coptis chinensis genome and diversification of protoberbering-type alkaloids.</title>
        <authorList>
            <person name="Wang B."/>
            <person name="Shu S."/>
            <person name="Song C."/>
            <person name="Liu Y."/>
        </authorList>
    </citation>
    <scope>NUCLEOTIDE SEQUENCE [LARGE SCALE GENOMIC DNA]</scope>
    <source>
        <strain evidence="1">HL-2020</strain>
        <tissue evidence="1">Leaf</tissue>
    </source>
</reference>
<proteinExistence type="predicted"/>
<comment type="caution">
    <text evidence="1">The sequence shown here is derived from an EMBL/GenBank/DDBJ whole genome shotgun (WGS) entry which is preliminary data.</text>
</comment>
<organism evidence="1 2">
    <name type="scientific">Coptis chinensis</name>
    <dbReference type="NCBI Taxonomy" id="261450"/>
    <lineage>
        <taxon>Eukaryota</taxon>
        <taxon>Viridiplantae</taxon>
        <taxon>Streptophyta</taxon>
        <taxon>Embryophyta</taxon>
        <taxon>Tracheophyta</taxon>
        <taxon>Spermatophyta</taxon>
        <taxon>Magnoliopsida</taxon>
        <taxon>Ranunculales</taxon>
        <taxon>Ranunculaceae</taxon>
        <taxon>Coptidoideae</taxon>
        <taxon>Coptis</taxon>
    </lineage>
</organism>